<dbReference type="AlphaFoldDB" id="A0A1J7BBD6"/>
<comment type="caution">
    <text evidence="3">The sequence shown here is derived from an EMBL/GenBank/DDBJ whole genome shotgun (WGS) entry which is preliminary data.</text>
</comment>
<dbReference type="STRING" id="1428644.BIV57_18965"/>
<evidence type="ECO:0000256" key="1">
    <source>
        <dbReference type="SAM" id="MobiDB-lite"/>
    </source>
</evidence>
<reference evidence="3 4" key="1">
    <citation type="submission" date="2016-10" db="EMBL/GenBank/DDBJ databases">
        <title>Genome sequence of Streptomyces gilvigriseus MUSC 26.</title>
        <authorList>
            <person name="Lee L.-H."/>
            <person name="Ser H.-L."/>
        </authorList>
    </citation>
    <scope>NUCLEOTIDE SEQUENCE [LARGE SCALE GENOMIC DNA]</scope>
    <source>
        <strain evidence="3 4">MUSC 26</strain>
    </source>
</reference>
<evidence type="ECO:0000313" key="3">
    <source>
        <dbReference type="EMBL" id="OIV35917.1"/>
    </source>
</evidence>
<keyword evidence="2" id="KW-1133">Transmembrane helix</keyword>
<dbReference type="OrthoDB" id="5187794at2"/>
<gene>
    <name evidence="3" type="ORF">BIV57_18965</name>
</gene>
<evidence type="ECO:0000256" key="2">
    <source>
        <dbReference type="SAM" id="Phobius"/>
    </source>
</evidence>
<keyword evidence="2" id="KW-0812">Transmembrane</keyword>
<feature type="transmembrane region" description="Helical" evidence="2">
    <location>
        <begin position="72"/>
        <end position="92"/>
    </location>
</feature>
<organism evidence="3 4">
    <name type="scientific">Mangrovactinospora gilvigrisea</name>
    <dbReference type="NCBI Taxonomy" id="1428644"/>
    <lineage>
        <taxon>Bacteria</taxon>
        <taxon>Bacillati</taxon>
        <taxon>Actinomycetota</taxon>
        <taxon>Actinomycetes</taxon>
        <taxon>Kitasatosporales</taxon>
        <taxon>Streptomycetaceae</taxon>
        <taxon>Mangrovactinospora</taxon>
    </lineage>
</organism>
<accession>A0A1J7BBD6</accession>
<dbReference type="Proteomes" id="UP000243342">
    <property type="component" value="Unassembled WGS sequence"/>
</dbReference>
<feature type="transmembrane region" description="Helical" evidence="2">
    <location>
        <begin position="124"/>
        <end position="145"/>
    </location>
</feature>
<dbReference type="EMBL" id="MLCF01000125">
    <property type="protein sequence ID" value="OIV35917.1"/>
    <property type="molecule type" value="Genomic_DNA"/>
</dbReference>
<keyword evidence="2" id="KW-0472">Membrane</keyword>
<feature type="region of interest" description="Disordered" evidence="1">
    <location>
        <begin position="164"/>
        <end position="183"/>
    </location>
</feature>
<proteinExistence type="predicted"/>
<protein>
    <submittedName>
        <fullName evidence="3">DUF4383 domain-containing protein</fullName>
    </submittedName>
</protein>
<keyword evidence="4" id="KW-1185">Reference proteome</keyword>
<dbReference type="Pfam" id="PF14325">
    <property type="entry name" value="DUF4383"/>
    <property type="match status" value="1"/>
</dbReference>
<feature type="transmembrane region" description="Helical" evidence="2">
    <location>
        <begin position="99"/>
        <end position="118"/>
    </location>
</feature>
<sequence length="183" mass="19474">MNALVQHQHQHHHRAAELDERYAVDHRLAQVYRWGAGVGGLMLVLFGIAGIVNEVGFFATHGARIAGMTTNGALGALSVLVGVVLMAGAVIGGNTASTVNTVFGVLFVLSGFVGLAVLDTSVNFLAFTMSNVLFSFVFGLVLMVFGMYGRVVGRLPHDNPYWRARHPGHPDAGRSRKMLGSGS</sequence>
<name>A0A1J7BBD6_9ACTN</name>
<feature type="transmembrane region" description="Helical" evidence="2">
    <location>
        <begin position="31"/>
        <end position="52"/>
    </location>
</feature>
<dbReference type="RefSeq" id="WP_071658110.1">
    <property type="nucleotide sequence ID" value="NZ_MLCF01000125.1"/>
</dbReference>
<evidence type="ECO:0000313" key="4">
    <source>
        <dbReference type="Proteomes" id="UP000243342"/>
    </source>
</evidence>